<sequence length="1484" mass="150104">MAASAACRFHLLSLLSMPTPLLPPRLRLPGTSPTFRRLALGAGLLLASAGVASAQTIYGLAGPDNSRLVSFAAATPASLTSTAIAGVASGQQLVGLDFRPATGELYALGYDAATAGLNAQLYVLSRSTGTATAVGSASRLELGGSTERIGFDFNPTVDRIRIVSTNDANYRLHPTTGAIVDGNAALAGVQPDGTLAYAPADANAGQNPGVGTAAYTNSFIGSTATTLYVLDELAGRLLIQSPPNAGILNTVGTLPTPASASAVDADVYFDHGTRTNVAYLLATANPGLGPDRSTLYQLNLDNGAVSAPALVGGASDQLTDIAVLIDRTTPAPSGQLLYAVSTTNNLLSFYSGTPEFINTATPITGIAAGQTLVGTDFRPNTGQLFGLGYDAASAGPNAQVYNIDRATGVATAVGTAIRLELGSSAAEVNGIGFDFNPTVDRIRVTGLNATNYRLNPNNGALVIADGSLNFGDGTPGTPTIGAVAYTNSYPGSTSTELYDIDGVRNQLFLQSNPNAGTLTAVNTNALFAGASSTNIDLDVYFDAAAQVNRAYAVSDGGSGSPAAFSTLYAVNLPGATTSSLGVIGGGIAVRDVAAFLNGADASAALTGRLLYGVAGGNLVSFDSGNPGVIRTAVNITGLGAGQALAGVDFRPATGVLYALGYNATTQQGQLYTLNTTTGALTAVGGVNALALGSSGAGIGFDFNPVPDRIRVTGAGGANFRLNPALGTDAVTTDGTTGRSLNAAAYTNNDNNTATGTKLYAYEPGTNQLIDVTSPNDGTNTVLGASGITVSGGVDFDIFADLTSPATPVNTAYLVATPASATTDNLYTVNLASGAASLVGRIGAGSNLTGLAAFLEAAPVLSGDLTWTGALSSDWGVAGNWSPAQVPTATSNVVIPNVANDPVVSNAQQAANVTLGSGASLFTANGGVLTVNGSFTNNGGSTDGAGTGEVRFSGAAAQTISGSLTKFQNLTAGPAGVLAGGPVQVQRVLQLNGNLTSNGNLTLLSNDAGTAHVVNSGGAVSGAATVQRTITSSNNGLGYRHYASPVTGTTVADLATSGFVPVVNPGYNSSLTPGSVQPYPTVFAYDESRLASSPATALAPFSKGWLSPASLGSTLEPGRGYSVNLPGTAQVDFVGTLNNGTLAQTGLTRSTTDVGSSGWHLLGNPYPSPIDWSALYQSGAAGLDGAVYIFASSGQYSGTYSSFVNGVPFGGQNIAVGQGFFVRVTTPGTTGSLTFSNDARLTSYASPAFQRGTAEQRPLVQLELLGQNQADAAYAYWEQGATAGFDAKFDAVKFPVRSGLSLALLAGTEEMSISGLPSLDAATTTELALTVRVPRAGTYTLHAAQLLNLPAGVKAYLRDAQTGQLTDLSAQPRYAFSTTADGLQAPRFTLVLSAGSVLATAPAALREQVALYPNPARDAVSVLLPASLRQQSVETVVVNSLGQVVRHQTLTGNQRSLSLQGLTPGVYTVQLRTAQGLIAKRLVVQ</sequence>
<dbReference type="Pfam" id="PF18962">
    <property type="entry name" value="Por_Secre_tail"/>
    <property type="match status" value="1"/>
</dbReference>
<dbReference type="NCBIfam" id="TIGR04183">
    <property type="entry name" value="Por_Secre_tail"/>
    <property type="match status" value="1"/>
</dbReference>
<proteinExistence type="predicted"/>
<gene>
    <name evidence="3" type="ORF">FY528_01310</name>
</gene>
<dbReference type="EMBL" id="VTHL01000001">
    <property type="protein sequence ID" value="TYZ14396.1"/>
    <property type="molecule type" value="Genomic_DNA"/>
</dbReference>
<evidence type="ECO:0000259" key="1">
    <source>
        <dbReference type="Pfam" id="PF14339"/>
    </source>
</evidence>
<dbReference type="Proteomes" id="UP000322791">
    <property type="component" value="Unassembled WGS sequence"/>
</dbReference>
<evidence type="ECO:0000313" key="4">
    <source>
        <dbReference type="Proteomes" id="UP000322791"/>
    </source>
</evidence>
<protein>
    <submittedName>
        <fullName evidence="3">DUF4394 domain-containing protein</fullName>
    </submittedName>
</protein>
<feature type="domain" description="DUF4394" evidence="1">
    <location>
        <begin position="67"/>
        <end position="322"/>
    </location>
</feature>
<dbReference type="InterPro" id="IPR025507">
    <property type="entry name" value="DUF4394"/>
</dbReference>
<dbReference type="Pfam" id="PF14339">
    <property type="entry name" value="DUF4394"/>
    <property type="match status" value="3"/>
</dbReference>
<dbReference type="SUPFAM" id="SSF75011">
    <property type="entry name" value="3-carboxy-cis,cis-mucoante lactonizing enzyme"/>
    <property type="match status" value="1"/>
</dbReference>
<organism evidence="3 4">
    <name type="scientific">Hymenobacter lutimineralis</name>
    <dbReference type="NCBI Taxonomy" id="2606448"/>
    <lineage>
        <taxon>Bacteria</taxon>
        <taxon>Pseudomonadati</taxon>
        <taxon>Bacteroidota</taxon>
        <taxon>Cytophagia</taxon>
        <taxon>Cytophagales</taxon>
        <taxon>Hymenobacteraceae</taxon>
        <taxon>Hymenobacter</taxon>
    </lineage>
</organism>
<name>A0A5D6VFW4_9BACT</name>
<dbReference type="InterPro" id="IPR026444">
    <property type="entry name" value="Secre_tail"/>
</dbReference>
<reference evidence="3 4" key="1">
    <citation type="submission" date="2019-08" db="EMBL/GenBank/DDBJ databases">
        <authorList>
            <person name="Seo M.-J."/>
        </authorList>
    </citation>
    <scope>NUCLEOTIDE SEQUENCE [LARGE SCALE GENOMIC DNA]</scope>
    <source>
        <strain evidence="3 4">KIGAM108</strain>
    </source>
</reference>
<keyword evidence="4" id="KW-1185">Reference proteome</keyword>
<feature type="domain" description="DUF4394" evidence="1">
    <location>
        <begin position="617"/>
        <end position="851"/>
    </location>
</feature>
<evidence type="ECO:0000313" key="3">
    <source>
        <dbReference type="EMBL" id="TYZ14396.1"/>
    </source>
</evidence>
<feature type="domain" description="DUF4394" evidence="1">
    <location>
        <begin position="345"/>
        <end position="593"/>
    </location>
</feature>
<accession>A0A5D6VFW4</accession>
<feature type="domain" description="Secretion system C-terminal sorting" evidence="2">
    <location>
        <begin position="1410"/>
        <end position="1483"/>
    </location>
</feature>
<comment type="caution">
    <text evidence="3">The sequence shown here is derived from an EMBL/GenBank/DDBJ whole genome shotgun (WGS) entry which is preliminary data.</text>
</comment>
<evidence type="ECO:0000259" key="2">
    <source>
        <dbReference type="Pfam" id="PF18962"/>
    </source>
</evidence>